<feature type="region of interest" description="Disordered" evidence="1">
    <location>
        <begin position="1"/>
        <end position="23"/>
    </location>
</feature>
<proteinExistence type="predicted"/>
<reference evidence="2" key="1">
    <citation type="submission" date="2019-03" db="EMBL/GenBank/DDBJ databases">
        <title>Genome sequencing and reference-guided assembly of Black Bengal Goat (Capra hircus).</title>
        <authorList>
            <person name="Siddiki A.Z."/>
            <person name="Baten A."/>
            <person name="Billah M."/>
            <person name="Alam M.A.U."/>
            <person name="Shawrob K.S.M."/>
            <person name="Saha S."/>
            <person name="Chowdhury M."/>
            <person name="Rahman A.H."/>
            <person name="Stear M."/>
            <person name="Miah G."/>
            <person name="Das G.B."/>
            <person name="Hossain M.M."/>
            <person name="Kumkum M."/>
            <person name="Islam M.S."/>
            <person name="Mollah A.M."/>
            <person name="Ahsan A."/>
            <person name="Tusar F."/>
            <person name="Khan M.K.I."/>
        </authorList>
    </citation>
    <scope>NUCLEOTIDE SEQUENCE [LARGE SCALE GENOMIC DNA]</scope>
</reference>
<reference evidence="2" key="2">
    <citation type="submission" date="2025-08" db="UniProtKB">
        <authorList>
            <consortium name="Ensembl"/>
        </authorList>
    </citation>
    <scope>IDENTIFICATION</scope>
</reference>
<accession>A0A8C2QWD6</accession>
<evidence type="ECO:0000256" key="1">
    <source>
        <dbReference type="SAM" id="MobiDB-lite"/>
    </source>
</evidence>
<sequence length="77" mass="8192">MVVLRSSLELQGHPGHPAASATDSLDLSSEFLSLEQIGRRRLRSAGAAEQSAVTAAAAGVKWIVTYLTDEKKGLGKW</sequence>
<name>A0A8C2QWD6_CAPHI</name>
<dbReference type="AlphaFoldDB" id="A0A8C2QWD6"/>
<organism evidence="2">
    <name type="scientific">Capra hircus</name>
    <name type="common">Goat</name>
    <dbReference type="NCBI Taxonomy" id="9925"/>
    <lineage>
        <taxon>Eukaryota</taxon>
        <taxon>Metazoa</taxon>
        <taxon>Chordata</taxon>
        <taxon>Craniata</taxon>
        <taxon>Vertebrata</taxon>
        <taxon>Euteleostomi</taxon>
        <taxon>Mammalia</taxon>
        <taxon>Eutheria</taxon>
        <taxon>Laurasiatheria</taxon>
        <taxon>Artiodactyla</taxon>
        <taxon>Ruminantia</taxon>
        <taxon>Pecora</taxon>
        <taxon>Bovidae</taxon>
        <taxon>Caprinae</taxon>
        <taxon>Capra</taxon>
    </lineage>
</organism>
<evidence type="ECO:0000313" key="2">
    <source>
        <dbReference type="Ensembl" id="ENSCHIP00010012820.1"/>
    </source>
</evidence>
<dbReference type="Ensembl" id="ENSCHIT00010018192.1">
    <property type="protein sequence ID" value="ENSCHIP00010012820.1"/>
    <property type="gene ID" value="ENSCHIG00010009510.1"/>
</dbReference>
<protein>
    <submittedName>
        <fullName evidence="2">Uncharacterized protein</fullName>
    </submittedName>
</protein>